<name>A0ABD2RQJ1_9SOLN</name>
<dbReference type="EMBL" id="JBJKTR010000019">
    <property type="protein sequence ID" value="KAL3333386.1"/>
    <property type="molecule type" value="Genomic_DNA"/>
</dbReference>
<sequence length="126" mass="14656">MYTARFGRFGVRSLPHFSCYFTFWNLLSVFPKRGKIDCNTDSKKERSGLHGPLKMKKKEVMEFDELAQSNMKQREKKEGLTFMFIMTKLANKSKLIDNGNKHTNGVITMHFNIQTITIQYPHASNC</sequence>
<dbReference type="Proteomes" id="UP001627284">
    <property type="component" value="Unassembled WGS sequence"/>
</dbReference>
<proteinExistence type="predicted"/>
<keyword evidence="2" id="KW-1185">Reference proteome</keyword>
<protein>
    <submittedName>
        <fullName evidence="1">Uncharacterized protein</fullName>
    </submittedName>
</protein>
<evidence type="ECO:0000313" key="2">
    <source>
        <dbReference type="Proteomes" id="UP001627284"/>
    </source>
</evidence>
<gene>
    <name evidence="1" type="ORF">AABB24_033461</name>
</gene>
<reference evidence="1 2" key="1">
    <citation type="submission" date="2024-05" db="EMBL/GenBank/DDBJ databases">
        <title>De novo assembly of an allotetraploid wild potato.</title>
        <authorList>
            <person name="Hosaka A.J."/>
        </authorList>
    </citation>
    <scope>NUCLEOTIDE SEQUENCE [LARGE SCALE GENOMIC DNA]</scope>
    <source>
        <tissue evidence="1">Young leaves</tissue>
    </source>
</reference>
<dbReference type="AlphaFoldDB" id="A0ABD2RQJ1"/>
<organism evidence="1 2">
    <name type="scientific">Solanum stoloniferum</name>
    <dbReference type="NCBI Taxonomy" id="62892"/>
    <lineage>
        <taxon>Eukaryota</taxon>
        <taxon>Viridiplantae</taxon>
        <taxon>Streptophyta</taxon>
        <taxon>Embryophyta</taxon>
        <taxon>Tracheophyta</taxon>
        <taxon>Spermatophyta</taxon>
        <taxon>Magnoliopsida</taxon>
        <taxon>eudicotyledons</taxon>
        <taxon>Gunneridae</taxon>
        <taxon>Pentapetalae</taxon>
        <taxon>asterids</taxon>
        <taxon>lamiids</taxon>
        <taxon>Solanales</taxon>
        <taxon>Solanaceae</taxon>
        <taxon>Solanoideae</taxon>
        <taxon>Solaneae</taxon>
        <taxon>Solanum</taxon>
    </lineage>
</organism>
<comment type="caution">
    <text evidence="1">The sequence shown here is derived from an EMBL/GenBank/DDBJ whole genome shotgun (WGS) entry which is preliminary data.</text>
</comment>
<accession>A0ABD2RQJ1</accession>
<evidence type="ECO:0000313" key="1">
    <source>
        <dbReference type="EMBL" id="KAL3333386.1"/>
    </source>
</evidence>